<name>A0ABM9XGS3_9STRE</name>
<protein>
    <submittedName>
        <fullName evidence="2">Uncharacterized protein</fullName>
    </submittedName>
</protein>
<reference evidence="2" key="1">
    <citation type="submission" date="2008-03" db="EMBL/GenBank/DDBJ databases">
        <authorList>
            <person name="Fulton L."/>
            <person name="Clifton S."/>
            <person name="Fulton B."/>
            <person name="Xu J."/>
            <person name="Minx P."/>
            <person name="Pepin K.H."/>
            <person name="Johnson M."/>
            <person name="Thiruvilangam P."/>
            <person name="Bhonagiri V."/>
            <person name="Nash W.E."/>
            <person name="Mardis E.R."/>
            <person name="Wilson R.K."/>
        </authorList>
    </citation>
    <scope>NUCLEOTIDE SEQUENCE</scope>
    <source>
        <strain evidence="2">ATCC BAA-102</strain>
    </source>
</reference>
<accession>A0ABM9XGS3</accession>
<feature type="transmembrane region" description="Helical" evidence="1">
    <location>
        <begin position="21"/>
        <end position="43"/>
    </location>
</feature>
<evidence type="ECO:0000313" key="3">
    <source>
        <dbReference type="Proteomes" id="UP000005602"/>
    </source>
</evidence>
<feature type="transmembrane region" description="Helical" evidence="1">
    <location>
        <begin position="193"/>
        <end position="212"/>
    </location>
</feature>
<organism evidence="2 3">
    <name type="scientific">Streptococcus infantarius subsp. infantarius ATCC BAA-102</name>
    <dbReference type="NCBI Taxonomy" id="471872"/>
    <lineage>
        <taxon>Bacteria</taxon>
        <taxon>Bacillati</taxon>
        <taxon>Bacillota</taxon>
        <taxon>Bacilli</taxon>
        <taxon>Lactobacillales</taxon>
        <taxon>Streptococcaceae</taxon>
        <taxon>Streptococcus</taxon>
    </lineage>
</organism>
<sequence length="215" mass="24742">MAKKKQSRYDIMVLIKNEVTLMYKIFWSHVFALGIILSITFFHADSNGLMNDVLFSLLTVEMGFFFFYFKHTVLRVAAFVLWCFFYPNNLNVLFSVADRSWATSVLWSADGMTSFMIYLAVLVFSLVAGTLSLRMILKPLKLNQYIQVFFVMGVAFFASLLFQVLRTLGITWKVIINQHLNIFEEAAKALSTINMPFILGLMVVQVMMFVVLDND</sequence>
<feature type="transmembrane region" description="Helical" evidence="1">
    <location>
        <begin position="145"/>
        <end position="165"/>
    </location>
</feature>
<keyword evidence="1" id="KW-1133">Transmembrane helix</keyword>
<keyword evidence="1" id="KW-0472">Membrane</keyword>
<gene>
    <name evidence="2" type="ORF">STRINF_00168</name>
</gene>
<feature type="transmembrane region" description="Helical" evidence="1">
    <location>
        <begin position="76"/>
        <end position="95"/>
    </location>
</feature>
<dbReference type="Proteomes" id="UP000005602">
    <property type="component" value="Unassembled WGS sequence"/>
</dbReference>
<reference evidence="2" key="2">
    <citation type="submission" date="2013-09" db="EMBL/GenBank/DDBJ databases">
        <title>Draft genome sequence of Streptococcus infantarius subsp. infantarius ATCC BAA-102.</title>
        <authorList>
            <person name="Sudarsanam P."/>
            <person name="Ley R."/>
            <person name="Guruge J."/>
            <person name="Turnbaugh P.J."/>
            <person name="Mahowald M."/>
            <person name="Liep D."/>
            <person name="Gordon J."/>
        </authorList>
    </citation>
    <scope>NUCLEOTIDE SEQUENCE</scope>
    <source>
        <strain evidence="2">ATCC BAA-102</strain>
    </source>
</reference>
<comment type="caution">
    <text evidence="2">The sequence shown here is derived from an EMBL/GenBank/DDBJ whole genome shotgun (WGS) entry which is preliminary data.</text>
</comment>
<proteinExistence type="predicted"/>
<feature type="transmembrane region" description="Helical" evidence="1">
    <location>
        <begin position="115"/>
        <end position="133"/>
    </location>
</feature>
<evidence type="ECO:0000313" key="2">
    <source>
        <dbReference type="EMBL" id="EDT48482.1"/>
    </source>
</evidence>
<keyword evidence="3" id="KW-1185">Reference proteome</keyword>
<evidence type="ECO:0000256" key="1">
    <source>
        <dbReference type="SAM" id="Phobius"/>
    </source>
</evidence>
<dbReference type="EMBL" id="ABJK02000010">
    <property type="protein sequence ID" value="EDT48482.1"/>
    <property type="molecule type" value="Genomic_DNA"/>
</dbReference>
<keyword evidence="1" id="KW-0812">Transmembrane</keyword>